<dbReference type="CDD" id="cd04301">
    <property type="entry name" value="NAT_SF"/>
    <property type="match status" value="1"/>
</dbReference>
<dbReference type="SUPFAM" id="SSF55729">
    <property type="entry name" value="Acyl-CoA N-acyltransferases (Nat)"/>
    <property type="match status" value="1"/>
</dbReference>
<dbReference type="InterPro" id="IPR000182">
    <property type="entry name" value="GNAT_dom"/>
</dbReference>
<keyword evidence="2" id="KW-0012">Acyltransferase</keyword>
<keyword evidence="2" id="KW-0808">Transferase</keyword>
<reference evidence="2 3" key="2">
    <citation type="submission" date="2012-06" db="EMBL/GenBank/DDBJ databases">
        <authorList>
            <person name="Fiebig A."/>
        </authorList>
    </citation>
    <scope>NUCLEOTIDE SEQUENCE [LARGE SCALE GENOMIC DNA]</scope>
    <source>
        <strain evidence="2 3">DFL-43</strain>
    </source>
</reference>
<dbReference type="EMBL" id="ABIA03000004">
    <property type="protein sequence ID" value="EDQ31938.1"/>
    <property type="molecule type" value="Genomic_DNA"/>
</dbReference>
<comment type="caution">
    <text evidence="2">The sequence shown here is derived from an EMBL/GenBank/DDBJ whole genome shotgun (WGS) entry which is preliminary data.</text>
</comment>
<gene>
    <name evidence="2" type="ORF">HPDFL43_13275</name>
</gene>
<reference evidence="2 3" key="1">
    <citation type="submission" date="2007-10" db="EMBL/GenBank/DDBJ databases">
        <authorList>
            <person name="Wagner-Dobler I."/>
            <person name="Ferriera S."/>
            <person name="Johnson J."/>
            <person name="Kravitz S."/>
            <person name="Beeson K."/>
            <person name="Sutton G."/>
            <person name="Rogers Y.-H."/>
            <person name="Friedman R."/>
            <person name="Frazier M."/>
            <person name="Venter J.C."/>
        </authorList>
    </citation>
    <scope>NUCLEOTIDE SEQUENCE [LARGE SCALE GENOMIC DNA]</scope>
    <source>
        <strain evidence="2 3">DFL-43</strain>
    </source>
</reference>
<dbReference type="EC" id="2.3.1.-" evidence="2"/>
<proteinExistence type="predicted"/>
<dbReference type="STRING" id="411684.HPDFL43_13275"/>
<dbReference type="eggNOG" id="COG3153">
    <property type="taxonomic scope" value="Bacteria"/>
</dbReference>
<dbReference type="RefSeq" id="WP_007198419.1">
    <property type="nucleotide sequence ID" value="NZ_CM002917.1"/>
</dbReference>
<dbReference type="PROSITE" id="PS51186">
    <property type="entry name" value="GNAT"/>
    <property type="match status" value="1"/>
</dbReference>
<protein>
    <submittedName>
        <fullName evidence="2">Putative acetyltransferase</fullName>
        <ecNumber evidence="2">2.3.1.-</ecNumber>
    </submittedName>
</protein>
<evidence type="ECO:0000313" key="3">
    <source>
        <dbReference type="Proteomes" id="UP000004291"/>
    </source>
</evidence>
<dbReference type="Gene3D" id="3.40.630.30">
    <property type="match status" value="1"/>
</dbReference>
<feature type="domain" description="N-acetyltransferase" evidence="1">
    <location>
        <begin position="4"/>
        <end position="144"/>
    </location>
</feature>
<organism evidence="2 3">
    <name type="scientific">Hoeflea phototrophica (strain DSM 17068 / NCIMB 14078 / DFL-43)</name>
    <dbReference type="NCBI Taxonomy" id="411684"/>
    <lineage>
        <taxon>Bacteria</taxon>
        <taxon>Pseudomonadati</taxon>
        <taxon>Pseudomonadota</taxon>
        <taxon>Alphaproteobacteria</taxon>
        <taxon>Hyphomicrobiales</taxon>
        <taxon>Rhizobiaceae</taxon>
        <taxon>Hoeflea</taxon>
    </lineage>
</organism>
<dbReference type="InterPro" id="IPR016181">
    <property type="entry name" value="Acyl_CoA_acyltransferase"/>
</dbReference>
<dbReference type="HOGENOM" id="CLU_081840_3_0_5"/>
<keyword evidence="3" id="KW-1185">Reference proteome</keyword>
<sequence>MLGIHIRETRPQDIPAIQALYPSAFPDEDLLPVVGQVLEGVPGLLSLGAFQRESLIGHVIFTPCASDADADAELSMLPPLAVAPASQRQGVGTALIREGLERMKSGGVTQVFVLGDPGYYGRSGFKPETSIAPPYPLPDEYRDAWQSVSLDAAPLPTSATLTVPAPWRDPALWGP</sequence>
<dbReference type="Pfam" id="PF00583">
    <property type="entry name" value="Acetyltransf_1"/>
    <property type="match status" value="1"/>
</dbReference>
<dbReference type="GO" id="GO:0016747">
    <property type="term" value="F:acyltransferase activity, transferring groups other than amino-acyl groups"/>
    <property type="evidence" value="ECO:0007669"/>
    <property type="project" value="InterPro"/>
</dbReference>
<evidence type="ECO:0000259" key="1">
    <source>
        <dbReference type="PROSITE" id="PS51186"/>
    </source>
</evidence>
<dbReference type="OrthoDB" id="9797178at2"/>
<dbReference type="Proteomes" id="UP000004291">
    <property type="component" value="Chromosome"/>
</dbReference>
<accession>A9DE01</accession>
<name>A9DE01_HOEPD</name>
<evidence type="ECO:0000313" key="2">
    <source>
        <dbReference type="EMBL" id="EDQ31938.1"/>
    </source>
</evidence>
<dbReference type="AlphaFoldDB" id="A9DE01"/>